<evidence type="ECO:0000313" key="18">
    <source>
        <dbReference type="Proteomes" id="UP000824782"/>
    </source>
</evidence>
<evidence type="ECO:0000256" key="12">
    <source>
        <dbReference type="ARBA" id="ARBA00037161"/>
    </source>
</evidence>
<keyword evidence="8 14" id="KW-0675">Receptor</keyword>
<dbReference type="GO" id="GO:0004875">
    <property type="term" value="F:complement receptor activity"/>
    <property type="evidence" value="ECO:0007669"/>
    <property type="project" value="TreeGrafter"/>
</dbReference>
<dbReference type="AlphaFoldDB" id="A0AAV6Z3N5"/>
<reference evidence="17" key="1">
    <citation type="thesis" date="2020" institute="ProQuest LLC" country="789 East Eisenhower Parkway, Ann Arbor, MI, USA">
        <title>Comparative Genomics and Chromosome Evolution.</title>
        <authorList>
            <person name="Mudd A.B."/>
        </authorList>
    </citation>
    <scope>NUCLEOTIDE SEQUENCE</scope>
    <source>
        <strain evidence="17">237g6f4</strain>
        <tissue evidence="17">Blood</tissue>
    </source>
</reference>
<evidence type="ECO:0000256" key="7">
    <source>
        <dbReference type="ARBA" id="ARBA00023157"/>
    </source>
</evidence>
<keyword evidence="2" id="KW-1003">Cell membrane</keyword>
<dbReference type="InterPro" id="IPR000826">
    <property type="entry name" value="Formyl_rcpt-rel"/>
</dbReference>
<accession>A0AAV6Z3N5</accession>
<comment type="similarity">
    <text evidence="14">Belongs to the G-protein coupled receptor 1 family.</text>
</comment>
<comment type="function">
    <text evidence="12">Orphan receptor; could be a chemoattractant receptor.</text>
</comment>
<evidence type="ECO:0000256" key="4">
    <source>
        <dbReference type="ARBA" id="ARBA00022989"/>
    </source>
</evidence>
<evidence type="ECO:0000256" key="13">
    <source>
        <dbReference type="ARBA" id="ARBA00039587"/>
    </source>
</evidence>
<evidence type="ECO:0000256" key="3">
    <source>
        <dbReference type="ARBA" id="ARBA00022692"/>
    </source>
</evidence>
<evidence type="ECO:0000256" key="5">
    <source>
        <dbReference type="ARBA" id="ARBA00023040"/>
    </source>
</evidence>
<keyword evidence="6 15" id="KW-0472">Membrane</keyword>
<keyword evidence="4 15" id="KW-1133">Transmembrane helix</keyword>
<evidence type="ECO:0000256" key="11">
    <source>
        <dbReference type="ARBA" id="ARBA00025736"/>
    </source>
</evidence>
<dbReference type="PRINTS" id="PR00237">
    <property type="entry name" value="GPCRRHODOPSN"/>
</dbReference>
<dbReference type="GO" id="GO:0007204">
    <property type="term" value="P:positive regulation of cytosolic calcium ion concentration"/>
    <property type="evidence" value="ECO:0007669"/>
    <property type="project" value="TreeGrafter"/>
</dbReference>
<dbReference type="Proteomes" id="UP000824782">
    <property type="component" value="Unassembled WGS sequence"/>
</dbReference>
<dbReference type="GO" id="GO:0004930">
    <property type="term" value="F:G protein-coupled receptor activity"/>
    <property type="evidence" value="ECO:0007669"/>
    <property type="project" value="UniProtKB-KW"/>
</dbReference>
<protein>
    <recommendedName>
        <fullName evidence="13">Probable G-protein coupled receptor 33</fullName>
    </recommendedName>
</protein>
<evidence type="ECO:0000256" key="6">
    <source>
        <dbReference type="ARBA" id="ARBA00023136"/>
    </source>
</evidence>
<dbReference type="PROSITE" id="PS50262">
    <property type="entry name" value="G_PROTEIN_RECEP_F1_2"/>
    <property type="match status" value="1"/>
</dbReference>
<evidence type="ECO:0000256" key="1">
    <source>
        <dbReference type="ARBA" id="ARBA00004651"/>
    </source>
</evidence>
<feature type="domain" description="G-protein coupled receptors family 1 profile" evidence="16">
    <location>
        <begin position="24"/>
        <end position="271"/>
    </location>
</feature>
<evidence type="ECO:0000256" key="9">
    <source>
        <dbReference type="ARBA" id="ARBA00023180"/>
    </source>
</evidence>
<evidence type="ECO:0000313" key="17">
    <source>
        <dbReference type="EMBL" id="KAG8541905.1"/>
    </source>
</evidence>
<keyword evidence="9" id="KW-0325">Glycoprotein</keyword>
<comment type="similarity">
    <text evidence="11">Belongs to the chemokine-like receptor (CMKLR) family.</text>
</comment>
<dbReference type="PANTHER" id="PTHR24225">
    <property type="entry name" value="CHEMOTACTIC RECEPTOR"/>
    <property type="match status" value="1"/>
</dbReference>
<feature type="transmembrane region" description="Helical" evidence="15">
    <location>
        <begin position="123"/>
        <end position="144"/>
    </location>
</feature>
<evidence type="ECO:0000256" key="2">
    <source>
        <dbReference type="ARBA" id="ARBA00022475"/>
    </source>
</evidence>
<proteinExistence type="inferred from homology"/>
<dbReference type="Pfam" id="PF00001">
    <property type="entry name" value="7tm_1"/>
    <property type="match status" value="1"/>
</dbReference>
<dbReference type="GO" id="GO:0005886">
    <property type="term" value="C:plasma membrane"/>
    <property type="evidence" value="ECO:0007669"/>
    <property type="project" value="UniProtKB-SubCell"/>
</dbReference>
<feature type="transmembrane region" description="Helical" evidence="15">
    <location>
        <begin position="6"/>
        <end position="32"/>
    </location>
</feature>
<keyword evidence="5 14" id="KW-0297">G-protein coupled receptor</keyword>
<feature type="transmembrane region" description="Helical" evidence="15">
    <location>
        <begin position="216"/>
        <end position="234"/>
    </location>
</feature>
<dbReference type="PANTHER" id="PTHR24225:SF5">
    <property type="entry name" value="G-PROTEIN COUPLED RECEPTOR 33-RELATED"/>
    <property type="match status" value="1"/>
</dbReference>
<name>A0AAV6Z3N5_ENGPU</name>
<sequence>MSASTISLISGTLLFLTSAFGLVVNTLYLWVLWFRMVRNVNTTLFSHLILANLMVTFVFPFAAVYLIKDQNWILGLSLCKLINSLLSVGMYASVFLLTLISLDRYCLVFHPHGYKKYMNPRCASIICLLLWVLAFGLSTPYFIFRQVRYEDNVTICYNDYTLSGKWDEKKMKWVWFTIRLFFSFVVPFSIITICYVKIFIKMKRENLSRSGRPYRIIFIAIVSFFICWTPYHIWYGMSAEKDKFHPSILRSLQALSAGLACINSCFTPVLYLFIVESFKNMFRKSILAIIELVVNETFTSTNHLGGY</sequence>
<dbReference type="PROSITE" id="PS00237">
    <property type="entry name" value="G_PROTEIN_RECEP_F1_1"/>
    <property type="match status" value="1"/>
</dbReference>
<comment type="caution">
    <text evidence="17">The sequence shown here is derived from an EMBL/GenBank/DDBJ whole genome shotgun (WGS) entry which is preliminary data.</text>
</comment>
<feature type="transmembrane region" description="Helical" evidence="15">
    <location>
        <begin position="254"/>
        <end position="274"/>
    </location>
</feature>
<keyword evidence="7" id="KW-1015">Disulfide bond</keyword>
<keyword evidence="3 14" id="KW-0812">Transmembrane</keyword>
<dbReference type="Gene3D" id="1.20.1070.10">
    <property type="entry name" value="Rhodopsin 7-helix transmembrane proteins"/>
    <property type="match status" value="1"/>
</dbReference>
<gene>
    <name evidence="17" type="ORF">GDO81_028016</name>
</gene>
<evidence type="ECO:0000259" key="16">
    <source>
        <dbReference type="PROSITE" id="PS50262"/>
    </source>
</evidence>
<comment type="subcellular location">
    <subcellularLocation>
        <location evidence="1">Cell membrane</location>
        <topology evidence="1">Multi-pass membrane protein</topology>
    </subcellularLocation>
</comment>
<dbReference type="InterPro" id="IPR017452">
    <property type="entry name" value="GPCR_Rhodpsn_7TM"/>
</dbReference>
<dbReference type="GO" id="GO:0006954">
    <property type="term" value="P:inflammatory response"/>
    <property type="evidence" value="ECO:0007669"/>
    <property type="project" value="TreeGrafter"/>
</dbReference>
<keyword evidence="10 14" id="KW-0807">Transducer</keyword>
<dbReference type="EMBL" id="WNYA01006314">
    <property type="protein sequence ID" value="KAG8541905.1"/>
    <property type="molecule type" value="Genomic_DNA"/>
</dbReference>
<feature type="transmembrane region" description="Helical" evidence="15">
    <location>
        <begin position="73"/>
        <end position="102"/>
    </location>
</feature>
<feature type="transmembrane region" description="Helical" evidence="15">
    <location>
        <begin position="173"/>
        <end position="196"/>
    </location>
</feature>
<dbReference type="GO" id="GO:0007200">
    <property type="term" value="P:phospholipase C-activating G protein-coupled receptor signaling pathway"/>
    <property type="evidence" value="ECO:0007669"/>
    <property type="project" value="TreeGrafter"/>
</dbReference>
<evidence type="ECO:0000256" key="10">
    <source>
        <dbReference type="ARBA" id="ARBA00023224"/>
    </source>
</evidence>
<keyword evidence="18" id="KW-1185">Reference proteome</keyword>
<evidence type="ECO:0000256" key="15">
    <source>
        <dbReference type="SAM" id="Phobius"/>
    </source>
</evidence>
<dbReference type="SUPFAM" id="SSF81321">
    <property type="entry name" value="Family A G protein-coupled receptor-like"/>
    <property type="match status" value="1"/>
</dbReference>
<dbReference type="InterPro" id="IPR000276">
    <property type="entry name" value="GPCR_Rhodpsn"/>
</dbReference>
<feature type="transmembrane region" description="Helical" evidence="15">
    <location>
        <begin position="44"/>
        <end position="67"/>
    </location>
</feature>
<dbReference type="PRINTS" id="PR00526">
    <property type="entry name" value="FMETLEUPHER"/>
</dbReference>
<evidence type="ECO:0000256" key="8">
    <source>
        <dbReference type="ARBA" id="ARBA00023170"/>
    </source>
</evidence>
<evidence type="ECO:0000256" key="14">
    <source>
        <dbReference type="RuleBase" id="RU000688"/>
    </source>
</evidence>
<organism evidence="17 18">
    <name type="scientific">Engystomops pustulosus</name>
    <name type="common">Tungara frog</name>
    <name type="synonym">Physalaemus pustulosus</name>
    <dbReference type="NCBI Taxonomy" id="76066"/>
    <lineage>
        <taxon>Eukaryota</taxon>
        <taxon>Metazoa</taxon>
        <taxon>Chordata</taxon>
        <taxon>Craniata</taxon>
        <taxon>Vertebrata</taxon>
        <taxon>Euteleostomi</taxon>
        <taxon>Amphibia</taxon>
        <taxon>Batrachia</taxon>
        <taxon>Anura</taxon>
        <taxon>Neobatrachia</taxon>
        <taxon>Hyloidea</taxon>
        <taxon>Leptodactylidae</taxon>
        <taxon>Leiuperinae</taxon>
        <taxon>Engystomops</taxon>
    </lineage>
</organism>